<accession>A0A5P1F7C5</accession>
<evidence type="ECO:0000256" key="11">
    <source>
        <dbReference type="ARBA" id="ARBA00023180"/>
    </source>
</evidence>
<dbReference type="PANTHER" id="PTHR33021">
    <property type="entry name" value="BLUE COPPER PROTEIN"/>
    <property type="match status" value="1"/>
</dbReference>
<dbReference type="Gene3D" id="2.60.40.420">
    <property type="entry name" value="Cupredoxins - blue copper proteins"/>
    <property type="match status" value="4"/>
</dbReference>
<dbReference type="GO" id="GO:0009055">
    <property type="term" value="F:electron transfer activity"/>
    <property type="evidence" value="ECO:0007669"/>
    <property type="project" value="InterPro"/>
</dbReference>
<keyword evidence="11" id="KW-0325">Glycoprotein</keyword>
<dbReference type="GO" id="GO:0046872">
    <property type="term" value="F:metal ion binding"/>
    <property type="evidence" value="ECO:0007669"/>
    <property type="project" value="UniProtKB-KW"/>
</dbReference>
<feature type="region of interest" description="Disordered" evidence="12">
    <location>
        <begin position="475"/>
        <end position="496"/>
    </location>
</feature>
<evidence type="ECO:0000256" key="9">
    <source>
        <dbReference type="ARBA" id="ARBA00023136"/>
    </source>
</evidence>
<dbReference type="Proteomes" id="UP000243459">
    <property type="component" value="Chromosome 3"/>
</dbReference>
<sequence>MYVVGKHNVFKVNGPDFQACNVPPKSEEMATGNDVIMLTSPGQKWYMCGKANGTHCQKGMKLVINVLPANEKAPAPYYSSPSTWKAPPPSGSPYTGPKQHVVGDGKGWTLKFNYTAWAEGRQFRVGDTLVFNYAVGAHNVFKVSGSAFEHCSVPPENEAMATGNDVITLATPGKKWYICGKAEGMHCWSGMKLVIDVLPSPSMEHAPVAAPLNSPALEAPALAPTYSEWETPPVAPPTGPRKFFVGDDKGWTLSFNYTAWAEGKEFRVGDILVFKYPVGVHNVLKVDGPSFQACNVPPETEALSTGYDKITLASPGRKWYMCGKASGKHCQMGQKLVINVLPSSNAPLNSPAWKTPAPPPSALPVRKQFIVGDDYGWTLDFNYTAWAEDKEFHVGDRLVFKYVVGKHNVFKVDGPAFQACHVPPESEALTTGYDVVTLASPGRKWYICGKAYGEHCQKGQKLVINVLPATWQNTTQPSPPKYAPSPRHGYGRKLFK</sequence>
<dbReference type="InterPro" id="IPR003245">
    <property type="entry name" value="Phytocyanin_dom"/>
</dbReference>
<evidence type="ECO:0000256" key="2">
    <source>
        <dbReference type="ARBA" id="ARBA00022448"/>
    </source>
</evidence>
<dbReference type="PANTHER" id="PTHR33021:SF533">
    <property type="entry name" value="PHYTOCYANIN DOMAIN-CONTAINING PROTEIN"/>
    <property type="match status" value="1"/>
</dbReference>
<keyword evidence="3" id="KW-0812">Transmembrane</keyword>
<dbReference type="Pfam" id="PF02298">
    <property type="entry name" value="Cu_bind_like"/>
    <property type="match status" value="4"/>
</dbReference>
<dbReference type="OMA" id="YEDWADH"/>
<evidence type="ECO:0000256" key="12">
    <source>
        <dbReference type="SAM" id="MobiDB-lite"/>
    </source>
</evidence>
<evidence type="ECO:0000313" key="15">
    <source>
        <dbReference type="Proteomes" id="UP000243459"/>
    </source>
</evidence>
<gene>
    <name evidence="14" type="ORF">A4U43_C03F4590</name>
</gene>
<evidence type="ECO:0000256" key="5">
    <source>
        <dbReference type="ARBA" id="ARBA00022729"/>
    </source>
</evidence>
<reference evidence="15" key="1">
    <citation type="journal article" date="2017" name="Nat. Commun.">
        <title>The asparagus genome sheds light on the origin and evolution of a young Y chromosome.</title>
        <authorList>
            <person name="Harkess A."/>
            <person name="Zhou J."/>
            <person name="Xu C."/>
            <person name="Bowers J.E."/>
            <person name="Van der Hulst R."/>
            <person name="Ayyampalayam S."/>
            <person name="Mercati F."/>
            <person name="Riccardi P."/>
            <person name="McKain M.R."/>
            <person name="Kakrana A."/>
            <person name="Tang H."/>
            <person name="Ray J."/>
            <person name="Groenendijk J."/>
            <person name="Arikit S."/>
            <person name="Mathioni S.M."/>
            <person name="Nakano M."/>
            <person name="Shan H."/>
            <person name="Telgmann-Rauber A."/>
            <person name="Kanno A."/>
            <person name="Yue Z."/>
            <person name="Chen H."/>
            <person name="Li W."/>
            <person name="Chen Y."/>
            <person name="Xu X."/>
            <person name="Zhang Y."/>
            <person name="Luo S."/>
            <person name="Chen H."/>
            <person name="Gao J."/>
            <person name="Mao Z."/>
            <person name="Pires J.C."/>
            <person name="Luo M."/>
            <person name="Kudrna D."/>
            <person name="Wing R.A."/>
            <person name="Meyers B.C."/>
            <person name="Yi K."/>
            <person name="Kong H."/>
            <person name="Lavrijsen P."/>
            <person name="Sunseri F."/>
            <person name="Falavigna A."/>
            <person name="Ye Y."/>
            <person name="Leebens-Mack J.H."/>
            <person name="Chen G."/>
        </authorList>
    </citation>
    <scope>NUCLEOTIDE SEQUENCE [LARGE SCALE GENOMIC DNA]</scope>
    <source>
        <strain evidence="15">cv. DH0086</strain>
    </source>
</reference>
<dbReference type="GO" id="GO:0005886">
    <property type="term" value="C:plasma membrane"/>
    <property type="evidence" value="ECO:0007669"/>
    <property type="project" value="TreeGrafter"/>
</dbReference>
<dbReference type="Gramene" id="ONK74276">
    <property type="protein sequence ID" value="ONK74276"/>
    <property type="gene ID" value="A4U43_C03F4590"/>
</dbReference>
<protein>
    <recommendedName>
        <fullName evidence="13">Phytocyanin domain-containing protein</fullName>
    </recommendedName>
</protein>
<keyword evidence="2" id="KW-0813">Transport</keyword>
<feature type="domain" description="Phytocyanin" evidence="13">
    <location>
        <begin position="241"/>
        <end position="342"/>
    </location>
</feature>
<feature type="domain" description="Phytocyanin" evidence="13">
    <location>
        <begin position="1"/>
        <end position="68"/>
    </location>
</feature>
<evidence type="ECO:0000313" key="14">
    <source>
        <dbReference type="EMBL" id="ONK74276.1"/>
    </source>
</evidence>
<name>A0A5P1F7C5_ASPOF</name>
<organism evidence="14 15">
    <name type="scientific">Asparagus officinalis</name>
    <name type="common">Garden asparagus</name>
    <dbReference type="NCBI Taxonomy" id="4686"/>
    <lineage>
        <taxon>Eukaryota</taxon>
        <taxon>Viridiplantae</taxon>
        <taxon>Streptophyta</taxon>
        <taxon>Embryophyta</taxon>
        <taxon>Tracheophyta</taxon>
        <taxon>Spermatophyta</taxon>
        <taxon>Magnoliopsida</taxon>
        <taxon>Liliopsida</taxon>
        <taxon>Asparagales</taxon>
        <taxon>Asparagaceae</taxon>
        <taxon>Asparagoideae</taxon>
        <taxon>Asparagus</taxon>
    </lineage>
</organism>
<dbReference type="FunFam" id="2.60.40.420:FF:000067">
    <property type="entry name" value="Cupredoxin superfamily protein"/>
    <property type="match status" value="3"/>
</dbReference>
<dbReference type="InterPro" id="IPR008972">
    <property type="entry name" value="Cupredoxin"/>
</dbReference>
<dbReference type="SUPFAM" id="SSF49503">
    <property type="entry name" value="Cupredoxins"/>
    <property type="match status" value="4"/>
</dbReference>
<evidence type="ECO:0000256" key="7">
    <source>
        <dbReference type="ARBA" id="ARBA00022989"/>
    </source>
</evidence>
<keyword evidence="7" id="KW-1133">Transmembrane helix</keyword>
<evidence type="ECO:0000256" key="3">
    <source>
        <dbReference type="ARBA" id="ARBA00022692"/>
    </source>
</evidence>
<evidence type="ECO:0000256" key="6">
    <source>
        <dbReference type="ARBA" id="ARBA00022982"/>
    </source>
</evidence>
<evidence type="ECO:0000256" key="10">
    <source>
        <dbReference type="ARBA" id="ARBA00023157"/>
    </source>
</evidence>
<keyword evidence="6" id="KW-0249">Electron transport</keyword>
<evidence type="ECO:0000256" key="8">
    <source>
        <dbReference type="ARBA" id="ARBA00023008"/>
    </source>
</evidence>
<evidence type="ECO:0000256" key="1">
    <source>
        <dbReference type="ARBA" id="ARBA00004479"/>
    </source>
</evidence>
<dbReference type="AlphaFoldDB" id="A0A5P1F7C5"/>
<dbReference type="InterPro" id="IPR039391">
    <property type="entry name" value="Phytocyanin-like"/>
</dbReference>
<keyword evidence="10" id="KW-1015">Disulfide bond</keyword>
<comment type="subcellular location">
    <subcellularLocation>
        <location evidence="1">Membrane</location>
        <topology evidence="1">Single-pass type I membrane protein</topology>
    </subcellularLocation>
</comment>
<keyword evidence="8" id="KW-0186">Copper</keyword>
<dbReference type="PROSITE" id="PS51485">
    <property type="entry name" value="PHYTOCYANIN"/>
    <property type="match status" value="4"/>
</dbReference>
<feature type="domain" description="Phytocyanin" evidence="13">
    <location>
        <begin position="98"/>
        <end position="199"/>
    </location>
</feature>
<evidence type="ECO:0000256" key="4">
    <source>
        <dbReference type="ARBA" id="ARBA00022723"/>
    </source>
</evidence>
<dbReference type="CDD" id="cd04216">
    <property type="entry name" value="Phytocyanin"/>
    <property type="match status" value="3"/>
</dbReference>
<dbReference type="GO" id="GO:0009610">
    <property type="term" value="P:response to symbiotic fungus"/>
    <property type="evidence" value="ECO:0007669"/>
    <property type="project" value="UniProtKB-ARBA"/>
</dbReference>
<dbReference type="EMBL" id="CM007383">
    <property type="protein sequence ID" value="ONK74276.1"/>
    <property type="molecule type" value="Genomic_DNA"/>
</dbReference>
<keyword evidence="9" id="KW-0472">Membrane</keyword>
<proteinExistence type="predicted"/>
<evidence type="ECO:0000259" key="13">
    <source>
        <dbReference type="PROSITE" id="PS51485"/>
    </source>
</evidence>
<feature type="domain" description="Phytocyanin" evidence="13">
    <location>
        <begin position="367"/>
        <end position="468"/>
    </location>
</feature>
<keyword evidence="15" id="KW-1185">Reference proteome</keyword>
<keyword evidence="4" id="KW-0479">Metal-binding</keyword>
<keyword evidence="5" id="KW-0732">Signal</keyword>